<accession>A0A0C9VL47</accession>
<dbReference type="Proteomes" id="UP000054279">
    <property type="component" value="Unassembled WGS sequence"/>
</dbReference>
<gene>
    <name evidence="1" type="ORF">M422DRAFT_259194</name>
</gene>
<proteinExistence type="predicted"/>
<dbReference type="EMBL" id="KN837162">
    <property type="protein sequence ID" value="KIJ38281.1"/>
    <property type="molecule type" value="Genomic_DNA"/>
</dbReference>
<name>A0A0C9VL47_SPHS4</name>
<evidence type="ECO:0000313" key="1">
    <source>
        <dbReference type="EMBL" id="KIJ38281.1"/>
    </source>
</evidence>
<protein>
    <submittedName>
        <fullName evidence="1">Uncharacterized protein</fullName>
    </submittedName>
</protein>
<sequence>MNTTTHSFLRFRVRISSTLHPRCPSHPASPRRPLIPNHRIILCGRQTRRRPKASRSLRRRFPLHVPISPRLAPACLEPSDYTPEFCRGLKMYWKSCSISKPWYGANMKGSFFTPSLTTWSVASTKLKDRETYPCCLCASPSLSSLLRVHDAPLTLLITIPGSGSMGVLITGPGEDGVWRAYEECTLVIPET</sequence>
<dbReference type="HOGENOM" id="CLU_1422265_0_0_1"/>
<reference evidence="1 2" key="1">
    <citation type="submission" date="2014-06" db="EMBL/GenBank/DDBJ databases">
        <title>Evolutionary Origins and Diversification of the Mycorrhizal Mutualists.</title>
        <authorList>
            <consortium name="DOE Joint Genome Institute"/>
            <consortium name="Mycorrhizal Genomics Consortium"/>
            <person name="Kohler A."/>
            <person name="Kuo A."/>
            <person name="Nagy L.G."/>
            <person name="Floudas D."/>
            <person name="Copeland A."/>
            <person name="Barry K.W."/>
            <person name="Cichocki N."/>
            <person name="Veneault-Fourrey C."/>
            <person name="LaButti K."/>
            <person name="Lindquist E.A."/>
            <person name="Lipzen A."/>
            <person name="Lundell T."/>
            <person name="Morin E."/>
            <person name="Murat C."/>
            <person name="Riley R."/>
            <person name="Ohm R."/>
            <person name="Sun H."/>
            <person name="Tunlid A."/>
            <person name="Henrissat B."/>
            <person name="Grigoriev I.V."/>
            <person name="Hibbett D.S."/>
            <person name="Martin F."/>
        </authorList>
    </citation>
    <scope>NUCLEOTIDE SEQUENCE [LARGE SCALE GENOMIC DNA]</scope>
    <source>
        <strain evidence="1 2">SS14</strain>
    </source>
</reference>
<keyword evidence="2" id="KW-1185">Reference proteome</keyword>
<dbReference type="AlphaFoldDB" id="A0A0C9VL47"/>
<evidence type="ECO:0000313" key="2">
    <source>
        <dbReference type="Proteomes" id="UP000054279"/>
    </source>
</evidence>
<organism evidence="1 2">
    <name type="scientific">Sphaerobolus stellatus (strain SS14)</name>
    <dbReference type="NCBI Taxonomy" id="990650"/>
    <lineage>
        <taxon>Eukaryota</taxon>
        <taxon>Fungi</taxon>
        <taxon>Dikarya</taxon>
        <taxon>Basidiomycota</taxon>
        <taxon>Agaricomycotina</taxon>
        <taxon>Agaricomycetes</taxon>
        <taxon>Phallomycetidae</taxon>
        <taxon>Geastrales</taxon>
        <taxon>Sphaerobolaceae</taxon>
        <taxon>Sphaerobolus</taxon>
    </lineage>
</organism>